<dbReference type="EMBL" id="MN740667">
    <property type="protein sequence ID" value="QHU06735.1"/>
    <property type="molecule type" value="Genomic_DNA"/>
</dbReference>
<name>A0A6C0JLV4_9ZZZZ</name>
<dbReference type="AlphaFoldDB" id="A0A6C0JLV4"/>
<accession>A0A6C0JLV4</accession>
<evidence type="ECO:0000313" key="2">
    <source>
        <dbReference type="EMBL" id="QHU06735.1"/>
    </source>
</evidence>
<sequence length="85" mass="9524">MVKFNMIGAGVVGGLALVLMAWFLMVQRDRGNMGDTDAIYIWAFVVGIIGFIGGGFFGGSFEKFENETDEERNERKKRLKRMGLI</sequence>
<reference evidence="2" key="1">
    <citation type="journal article" date="2020" name="Nature">
        <title>Giant virus diversity and host interactions through global metagenomics.</title>
        <authorList>
            <person name="Schulz F."/>
            <person name="Roux S."/>
            <person name="Paez-Espino D."/>
            <person name="Jungbluth S."/>
            <person name="Walsh D.A."/>
            <person name="Denef V.J."/>
            <person name="McMahon K.D."/>
            <person name="Konstantinidis K.T."/>
            <person name="Eloe-Fadrosh E.A."/>
            <person name="Kyrpides N.C."/>
            <person name="Woyke T."/>
        </authorList>
    </citation>
    <scope>NUCLEOTIDE SEQUENCE</scope>
    <source>
        <strain evidence="2">GVMAG-S-1038524-41</strain>
    </source>
</reference>
<feature type="transmembrane region" description="Helical" evidence="1">
    <location>
        <begin position="38"/>
        <end position="57"/>
    </location>
</feature>
<evidence type="ECO:0000256" key="1">
    <source>
        <dbReference type="SAM" id="Phobius"/>
    </source>
</evidence>
<keyword evidence="1" id="KW-0812">Transmembrane</keyword>
<proteinExistence type="predicted"/>
<keyword evidence="1" id="KW-1133">Transmembrane helix</keyword>
<feature type="transmembrane region" description="Helical" evidence="1">
    <location>
        <begin position="6"/>
        <end position="26"/>
    </location>
</feature>
<organism evidence="2">
    <name type="scientific">viral metagenome</name>
    <dbReference type="NCBI Taxonomy" id="1070528"/>
    <lineage>
        <taxon>unclassified sequences</taxon>
        <taxon>metagenomes</taxon>
        <taxon>organismal metagenomes</taxon>
    </lineage>
</organism>
<protein>
    <submittedName>
        <fullName evidence="2">Uncharacterized protein</fullName>
    </submittedName>
</protein>
<keyword evidence="1" id="KW-0472">Membrane</keyword>